<protein>
    <submittedName>
        <fullName evidence="1">Uncharacterized protein</fullName>
    </submittedName>
</protein>
<sequence length="27" mass="3071">MEPLDLQGINFLQCAEKGPQKIPMVRN</sequence>
<name>A0A0A9GKD7_ARUDO</name>
<reference evidence="1" key="1">
    <citation type="submission" date="2014-09" db="EMBL/GenBank/DDBJ databases">
        <authorList>
            <person name="Magalhaes I.L.F."/>
            <person name="Oliveira U."/>
            <person name="Santos F.R."/>
            <person name="Vidigal T.H.D.A."/>
            <person name="Brescovit A.D."/>
            <person name="Santos A.J."/>
        </authorList>
    </citation>
    <scope>NUCLEOTIDE SEQUENCE</scope>
    <source>
        <tissue evidence="1">Shoot tissue taken approximately 20 cm above the soil surface</tissue>
    </source>
</reference>
<evidence type="ECO:0000313" key="1">
    <source>
        <dbReference type="EMBL" id="JAE23011.1"/>
    </source>
</evidence>
<proteinExistence type="predicted"/>
<dbReference type="AlphaFoldDB" id="A0A0A9GKD7"/>
<organism evidence="1">
    <name type="scientific">Arundo donax</name>
    <name type="common">Giant reed</name>
    <name type="synonym">Donax arundinaceus</name>
    <dbReference type="NCBI Taxonomy" id="35708"/>
    <lineage>
        <taxon>Eukaryota</taxon>
        <taxon>Viridiplantae</taxon>
        <taxon>Streptophyta</taxon>
        <taxon>Embryophyta</taxon>
        <taxon>Tracheophyta</taxon>
        <taxon>Spermatophyta</taxon>
        <taxon>Magnoliopsida</taxon>
        <taxon>Liliopsida</taxon>
        <taxon>Poales</taxon>
        <taxon>Poaceae</taxon>
        <taxon>PACMAD clade</taxon>
        <taxon>Arundinoideae</taxon>
        <taxon>Arundineae</taxon>
        <taxon>Arundo</taxon>
    </lineage>
</organism>
<accession>A0A0A9GKD7</accession>
<reference evidence="1" key="2">
    <citation type="journal article" date="2015" name="Data Brief">
        <title>Shoot transcriptome of the giant reed, Arundo donax.</title>
        <authorList>
            <person name="Barrero R.A."/>
            <person name="Guerrero F.D."/>
            <person name="Moolhuijzen P."/>
            <person name="Goolsby J.A."/>
            <person name="Tidwell J."/>
            <person name="Bellgard S.E."/>
            <person name="Bellgard M.I."/>
        </authorList>
    </citation>
    <scope>NUCLEOTIDE SEQUENCE</scope>
    <source>
        <tissue evidence="1">Shoot tissue taken approximately 20 cm above the soil surface</tissue>
    </source>
</reference>
<dbReference type="EMBL" id="GBRH01174885">
    <property type="protein sequence ID" value="JAE23011.1"/>
    <property type="molecule type" value="Transcribed_RNA"/>
</dbReference>